<dbReference type="KEGG" id="fmr:Fuma_00392"/>
<name>A0A1P8W9S5_9PLAN</name>
<dbReference type="SUPFAM" id="SSF103473">
    <property type="entry name" value="MFS general substrate transporter"/>
    <property type="match status" value="1"/>
</dbReference>
<feature type="transmembrane region" description="Helical" evidence="4">
    <location>
        <begin position="199"/>
        <end position="217"/>
    </location>
</feature>
<evidence type="ECO:0000256" key="1">
    <source>
        <dbReference type="ARBA" id="ARBA00022692"/>
    </source>
</evidence>
<evidence type="ECO:0000256" key="4">
    <source>
        <dbReference type="SAM" id="Phobius"/>
    </source>
</evidence>
<proteinExistence type="predicted"/>
<feature type="transmembrane region" description="Helical" evidence="4">
    <location>
        <begin position="168"/>
        <end position="187"/>
    </location>
</feature>
<sequence>MSASDPQQPSPPAEDSVAIDDAQNASNVEEHNVITLVMHQICFRTAWIFKTESVIMPAFLDTISGAGWVRGMLPPLNRFGQSVAPLLLSYRLSRASVKSDWLAKSTMLMGLPFLSIGAMLLLVQKNSSALVVFFLVSYLVFFCLNGVTQAAFNTVQGKLIKPHRRGRLMAFAGYIGSPVAVVMAWFLLRPWTQAQPPKYAYIFLFTGGMFLLASLTLRRLKETPDPVAARSAIDVRRRFLDAGAALKNDRHLRRLCLLASLFVCSQLLFPHYQRLGQSLEGFEGQLLMVWVVAQNLSAAGFSWISGRLADANGTRSALRWMSFCSLFAPLLALLLGEIAGANLYWLTFALLGAVPVTYRMFLNYALELTDRSQHPIYVSTVVLCMAPPIVLSPLVGELVDARGYVAPFIAISAIVAGAWIMTLSIVEPRNETLS</sequence>
<feature type="transmembrane region" description="Helical" evidence="4">
    <location>
        <begin position="317"/>
        <end position="336"/>
    </location>
</feature>
<feature type="transmembrane region" description="Helical" evidence="4">
    <location>
        <begin position="284"/>
        <end position="305"/>
    </location>
</feature>
<dbReference type="PANTHER" id="PTHR23526">
    <property type="entry name" value="INTEGRAL MEMBRANE TRANSPORT PROTEIN-RELATED"/>
    <property type="match status" value="1"/>
</dbReference>
<accession>A0A1P8W9S5</accession>
<organism evidence="5 6">
    <name type="scientific">Fuerstiella marisgermanici</name>
    <dbReference type="NCBI Taxonomy" id="1891926"/>
    <lineage>
        <taxon>Bacteria</taxon>
        <taxon>Pseudomonadati</taxon>
        <taxon>Planctomycetota</taxon>
        <taxon>Planctomycetia</taxon>
        <taxon>Planctomycetales</taxon>
        <taxon>Planctomycetaceae</taxon>
        <taxon>Fuerstiella</taxon>
    </lineage>
</organism>
<keyword evidence="6" id="KW-1185">Reference proteome</keyword>
<dbReference type="GO" id="GO:0022857">
    <property type="term" value="F:transmembrane transporter activity"/>
    <property type="evidence" value="ECO:0007669"/>
    <property type="project" value="InterPro"/>
</dbReference>
<dbReference type="InterPro" id="IPR052528">
    <property type="entry name" value="Sugar_transport-like"/>
</dbReference>
<feature type="transmembrane region" description="Helical" evidence="4">
    <location>
        <begin position="129"/>
        <end position="147"/>
    </location>
</feature>
<dbReference type="InterPro" id="IPR011701">
    <property type="entry name" value="MFS"/>
</dbReference>
<dbReference type="Proteomes" id="UP000187735">
    <property type="component" value="Chromosome"/>
</dbReference>
<keyword evidence="3 4" id="KW-0472">Membrane</keyword>
<dbReference type="Pfam" id="PF07690">
    <property type="entry name" value="MFS_1"/>
    <property type="match status" value="1"/>
</dbReference>
<evidence type="ECO:0000256" key="2">
    <source>
        <dbReference type="ARBA" id="ARBA00022989"/>
    </source>
</evidence>
<keyword evidence="2 4" id="KW-1133">Transmembrane helix</keyword>
<evidence type="ECO:0000313" key="6">
    <source>
        <dbReference type="Proteomes" id="UP000187735"/>
    </source>
</evidence>
<evidence type="ECO:0000256" key="3">
    <source>
        <dbReference type="ARBA" id="ARBA00023136"/>
    </source>
</evidence>
<feature type="transmembrane region" description="Helical" evidence="4">
    <location>
        <begin position="101"/>
        <end position="123"/>
    </location>
</feature>
<keyword evidence="1 4" id="KW-0812">Transmembrane</keyword>
<dbReference type="InterPro" id="IPR036259">
    <property type="entry name" value="MFS_trans_sf"/>
</dbReference>
<dbReference type="Gene3D" id="1.20.1250.20">
    <property type="entry name" value="MFS general substrate transporter like domains"/>
    <property type="match status" value="2"/>
</dbReference>
<dbReference type="AlphaFoldDB" id="A0A1P8W9S5"/>
<feature type="transmembrane region" description="Helical" evidence="4">
    <location>
        <begin position="404"/>
        <end position="426"/>
    </location>
</feature>
<reference evidence="5 6" key="1">
    <citation type="journal article" date="2016" name="Front. Microbiol.">
        <title>Fuerstia marisgermanicae gen. nov., sp. nov., an Unusual Member of the Phylum Planctomycetes from the German Wadden Sea.</title>
        <authorList>
            <person name="Kohn T."/>
            <person name="Heuer A."/>
            <person name="Jogler M."/>
            <person name="Vollmers J."/>
            <person name="Boedeker C."/>
            <person name="Bunk B."/>
            <person name="Rast P."/>
            <person name="Borchert D."/>
            <person name="Glockner I."/>
            <person name="Freese H.M."/>
            <person name="Klenk H.P."/>
            <person name="Overmann J."/>
            <person name="Kaster A.K."/>
            <person name="Rohde M."/>
            <person name="Wiegand S."/>
            <person name="Jogler C."/>
        </authorList>
    </citation>
    <scope>NUCLEOTIDE SEQUENCE [LARGE SCALE GENOMIC DNA]</scope>
    <source>
        <strain evidence="5 6">NH11</strain>
    </source>
</reference>
<dbReference type="PANTHER" id="PTHR23526:SF1">
    <property type="entry name" value="MAJOR FACILITATOR SUPERFAMILY MFS_1"/>
    <property type="match status" value="1"/>
</dbReference>
<gene>
    <name evidence="5" type="ORF">Fuma_00392</name>
</gene>
<dbReference type="OrthoDB" id="238795at2"/>
<dbReference type="STRING" id="1891926.Fuma_00392"/>
<dbReference type="RefSeq" id="WP_077022653.1">
    <property type="nucleotide sequence ID" value="NZ_CP017641.1"/>
</dbReference>
<feature type="transmembrane region" description="Helical" evidence="4">
    <location>
        <begin position="255"/>
        <end position="272"/>
    </location>
</feature>
<protein>
    <submittedName>
        <fullName evidence="5">Major Facilitator Superfamily protein</fullName>
    </submittedName>
</protein>
<evidence type="ECO:0000313" key="5">
    <source>
        <dbReference type="EMBL" id="APZ90808.1"/>
    </source>
</evidence>
<dbReference type="EMBL" id="CP017641">
    <property type="protein sequence ID" value="APZ90808.1"/>
    <property type="molecule type" value="Genomic_DNA"/>
</dbReference>
<feature type="transmembrane region" description="Helical" evidence="4">
    <location>
        <begin position="342"/>
        <end position="362"/>
    </location>
</feature>
<feature type="transmembrane region" description="Helical" evidence="4">
    <location>
        <begin position="374"/>
        <end position="392"/>
    </location>
</feature>